<evidence type="ECO:0000256" key="4">
    <source>
        <dbReference type="ARBA" id="ARBA00022658"/>
    </source>
</evidence>
<dbReference type="SUPFAM" id="SSF48371">
    <property type="entry name" value="ARM repeat"/>
    <property type="match status" value="1"/>
</dbReference>
<evidence type="ECO:0000259" key="8">
    <source>
        <dbReference type="PROSITE" id="PS51651"/>
    </source>
</evidence>
<dbReference type="InterPro" id="IPR032376">
    <property type="entry name" value="DOCK_N"/>
</dbReference>
<keyword evidence="11" id="KW-1267">Proteomics identification</keyword>
<evidence type="ECO:0000259" key="7">
    <source>
        <dbReference type="PROSITE" id="PS51650"/>
    </source>
</evidence>
<gene>
    <name evidence="9" type="primary">DOCK2B</name>
</gene>
<dbReference type="Pfam" id="PF14429">
    <property type="entry name" value="DOCK-C2"/>
    <property type="match status" value="1"/>
</dbReference>
<dbReference type="InterPro" id="IPR046773">
    <property type="entry name" value="DOCKER_Lobe_C"/>
</dbReference>
<evidence type="ECO:0000313" key="9">
    <source>
        <dbReference type="Ensembl" id="ENSGALP00010008381.1"/>
    </source>
</evidence>
<dbReference type="SUPFAM" id="SSF50044">
    <property type="entry name" value="SH3-domain"/>
    <property type="match status" value="1"/>
</dbReference>
<dbReference type="Pfam" id="PF20422">
    <property type="entry name" value="DHR-2_Lobe_B"/>
    <property type="match status" value="1"/>
</dbReference>
<dbReference type="InterPro" id="IPR042455">
    <property type="entry name" value="DOCK_N_sub1"/>
</dbReference>
<evidence type="ECO:0000256" key="5">
    <source>
        <dbReference type="PROSITE-ProRule" id="PRU00983"/>
    </source>
</evidence>
<organism evidence="9 10">
    <name type="scientific">Gallus gallus</name>
    <name type="common">Chicken</name>
    <dbReference type="NCBI Taxonomy" id="9031"/>
    <lineage>
        <taxon>Eukaryota</taxon>
        <taxon>Metazoa</taxon>
        <taxon>Chordata</taxon>
        <taxon>Craniata</taxon>
        <taxon>Vertebrata</taxon>
        <taxon>Euteleostomi</taxon>
        <taxon>Archelosauria</taxon>
        <taxon>Archosauria</taxon>
        <taxon>Dinosauria</taxon>
        <taxon>Saurischia</taxon>
        <taxon>Theropoda</taxon>
        <taxon>Coelurosauria</taxon>
        <taxon>Aves</taxon>
        <taxon>Neognathae</taxon>
        <taxon>Galloanserae</taxon>
        <taxon>Galliformes</taxon>
        <taxon>Phasianidae</taxon>
        <taxon>Phasianinae</taxon>
        <taxon>Gallus</taxon>
    </lineage>
</organism>
<dbReference type="InterPro" id="IPR046769">
    <property type="entry name" value="DOCKER_Lobe_A"/>
</dbReference>
<dbReference type="PROSITE" id="PS51651">
    <property type="entry name" value="DOCKER"/>
    <property type="match status" value="1"/>
</dbReference>
<dbReference type="Gene3D" id="1.20.58.740">
    <property type="match status" value="1"/>
</dbReference>
<dbReference type="Gene3D" id="1.25.40.410">
    <property type="match status" value="1"/>
</dbReference>
<dbReference type="InterPro" id="IPR056372">
    <property type="entry name" value="TPR_DOCK"/>
</dbReference>
<dbReference type="Gene3D" id="2.30.30.40">
    <property type="entry name" value="SH3 Domains"/>
    <property type="match status" value="1"/>
</dbReference>
<evidence type="ECO:0000256" key="3">
    <source>
        <dbReference type="ARBA" id="ARBA00022553"/>
    </source>
</evidence>
<feature type="domain" description="C2 DOCK-type" evidence="7">
    <location>
        <begin position="422"/>
        <end position="608"/>
    </location>
</feature>
<comment type="subcellular location">
    <subcellularLocation>
        <location evidence="1">Cytoplasm</location>
    </subcellularLocation>
</comment>
<dbReference type="FunFam" id="1.20.1270.350:FF:000001">
    <property type="entry name" value="dedicator of cytokinesis protein 4"/>
    <property type="match status" value="1"/>
</dbReference>
<keyword evidence="3" id="KW-0597">Phosphoprotein</keyword>
<dbReference type="FunFam" id="1.20.58.740:FF:000004">
    <property type="entry name" value="Dedicator of cytokinesis protein 1"/>
    <property type="match status" value="1"/>
</dbReference>
<comment type="similarity">
    <text evidence="5">Belongs to the DOCK family.</text>
</comment>
<dbReference type="Pfam" id="PF16172">
    <property type="entry name" value="DOCK_N"/>
    <property type="match status" value="2"/>
</dbReference>
<proteinExistence type="evidence at protein level"/>
<dbReference type="Pfam" id="PF20421">
    <property type="entry name" value="DHR-2_Lobe_C"/>
    <property type="match status" value="1"/>
</dbReference>
<reference evidence="9" key="2">
    <citation type="submission" date="2025-08" db="UniProtKB">
        <authorList>
            <consortium name="Ensembl"/>
        </authorList>
    </citation>
    <scope>IDENTIFICATION</scope>
    <source>
        <strain evidence="9">broiler</strain>
    </source>
</reference>
<dbReference type="InterPro" id="IPR027007">
    <property type="entry name" value="C2_DOCK-type_domain"/>
</dbReference>
<dbReference type="PANTHER" id="PTHR45653">
    <property type="entry name" value="DEDICATOR OF CYTOKINESIS"/>
    <property type="match status" value="1"/>
</dbReference>
<dbReference type="InterPro" id="IPR046770">
    <property type="entry name" value="DOCKER_Lobe_B"/>
</dbReference>
<dbReference type="GO" id="GO:0005085">
    <property type="term" value="F:guanyl-nucleotide exchange factor activity"/>
    <property type="evidence" value="ECO:0007669"/>
    <property type="project" value="UniProtKB-KW"/>
</dbReference>
<evidence type="ECO:0007829" key="11">
    <source>
        <dbReference type="PeptideAtlas" id="A0A8V0XTR3"/>
    </source>
</evidence>
<evidence type="ECO:0000256" key="1">
    <source>
        <dbReference type="ARBA" id="ARBA00004496"/>
    </source>
</evidence>
<dbReference type="PANTHER" id="PTHR45653:SF6">
    <property type="entry name" value="DEDICATOR OF CYTOKINESIS PROTEIN 2"/>
    <property type="match status" value="1"/>
</dbReference>
<reference evidence="9" key="3">
    <citation type="submission" date="2025-09" db="UniProtKB">
        <authorList>
            <consortium name="Ensembl"/>
        </authorList>
    </citation>
    <scope>IDENTIFICATION</scope>
    <source>
        <strain evidence="9">broiler</strain>
    </source>
</reference>
<keyword evidence="2" id="KW-0963">Cytoplasm</keyword>
<evidence type="ECO:0000256" key="6">
    <source>
        <dbReference type="SAM" id="MobiDB-lite"/>
    </source>
</evidence>
<dbReference type="GeneTree" id="ENSGT00940000154903"/>
<keyword evidence="4" id="KW-0344">Guanine-nucleotide releasing factor</keyword>
<feature type="region of interest" description="Disordered" evidence="6">
    <location>
        <begin position="1605"/>
        <end position="1702"/>
    </location>
</feature>
<dbReference type="Pfam" id="PF23554">
    <property type="entry name" value="TPR_DOCK"/>
    <property type="match status" value="1"/>
</dbReference>
<dbReference type="Pfam" id="PF06920">
    <property type="entry name" value="DHR-2_Lobe_A"/>
    <property type="match status" value="1"/>
</dbReference>
<protein>
    <recommendedName>
        <fullName evidence="12">Dedicator of cytokinesis protein 2</fullName>
    </recommendedName>
</protein>
<evidence type="ECO:0000256" key="2">
    <source>
        <dbReference type="ARBA" id="ARBA00022490"/>
    </source>
</evidence>
<reference evidence="9" key="1">
    <citation type="submission" date="2020-11" db="EMBL/GenBank/DDBJ databases">
        <title>Gallus gallus (Chicken) genome, bGalGal1, GRCg7b, maternal haplotype autosomes + Z &amp; W.</title>
        <authorList>
            <person name="Warren W."/>
            <person name="Formenti G."/>
            <person name="Fedrigo O."/>
            <person name="Haase B."/>
            <person name="Mountcastle J."/>
            <person name="Balacco J."/>
            <person name="Tracey A."/>
            <person name="Schneider V."/>
            <person name="Okimoto R."/>
            <person name="Cheng H."/>
            <person name="Hawken R."/>
            <person name="Howe K."/>
            <person name="Jarvis E.D."/>
        </authorList>
    </citation>
    <scope>NUCLEOTIDE SEQUENCE [LARGE SCALE GENOMIC DNA]</scope>
    <source>
        <strain evidence="9">Broiler</strain>
    </source>
</reference>
<sequence length="1732" mass="196611">MWGPSERYRAVGPLLGGGRMRSPCSQLLTPLSAAVWNFPSANEHHLPLEVGETVHILQASEGKGSWLVVAAPQGIFPASLIHLKGAVVERRGAEESVVPAEMPMVQEITTTLREWAAIWKQLYVMERYCKVKQMMYELMEQRSQLLSGTLPKDELLQLKKEVTSKIDYGNKILALDLVVRDEDENILDPDRTSIISLFQAHRRAAQTVTQRIQEETSQPGCSTRLAASPSHSLYLCVRNFVCNIGEEAQLFMALYDPGEQRMISESYVIHWASTGVPRDIELLNNLRAVFTDLGSKDLKRERLFLVCQIIRVGRMDLRETLSRKLSTGLRRPFGISVMDITDITKGKCESDEDKQHFIPARLVPAMGLTSLTLFPTGFWVSLKMLWGDLNQVRKDHPHLVDRSTVVARKLGFPEVIMPGDVRNDIYLTLVQGEFDKGNKKTQKNVEVTVCVCDEAGSVVQNVIYQGAGDKPTSEYRSVVYYQQRHQRWMETVKIAVPIEDVHKTHLRFTFRHRSSSDTKDKSEKIFSMAFVKLMRPDGTTLRDGEHDLILYKGDSRKLEDAGSYLGLPSTRSPSEPRILSGSSFRMGGSVSGLAVSARDSFQISTLVCSTKLTQNVNLLGLLKWRAKPNVLEGNLQKLMNVDGGEFLQDTLDALFSIMMENADTDVYDTLIFDALVFIVGLVADRKFQHFNAVLEAYIRQHFSATLAYKKLIGVLTQYVEQASRGEPCEPLLRTFKALEYIFKFIVRSRHLFYSGHCPVYLVSVCPSFCPSTLPHRHMVSSLIFPQGAALKYLPSILEDVFGIFDASILSRTICSRLQPRCLTLPLRSRSLSVWGAVGAHCRPHTSTCPTECRDLLLRMAVPVLQDLIERGEEEDACVELLSTILEVLYMAQKVSPRCSRHVQLILERLLHTVNRRVIVLERDNSLRVSYHRLRWVRDRSASPGDEEDFLMETFILFKDLIGKTVYPSDWMVMNMVQNREFLRAINQFATTLTEKFLSSSSFELQLWNNYFHLAVAFLTQDSLQLENFSQAKRTAILAKYGDMRAKIGAAIRDMWYNLGHHKIEFIPGMVGPILEMTLVPELELRKSTIPIFFDMMLCEYQLTASFSRFEDEILRKLDSEVEGGRGDEQYKQLFESILLSCCRAHPELSRPGESFVALVTGLLERLLDYRAVMNDENKTYSMSCTVNLLNFYKEIDRQAMYIRYLYKLKDLHISYENYTEGAYTLLLHARLLKVRHSGGHSAPHGSVLHTQRQLKEALYNQIVNYFDQGKMWEEAIHICKELAEQYESEIFDYEMLSEILVKAKFYEKILKVLRPSPDYFAVGYYGQGFPTFLRNKVFIYRGKEYERREDFEMRLLSPFPNAEKLQTTSPPGPDITQSPGQYIQCFTVQPVEEPRIRLRDRSIPEQITNFYKANHVQKFSYSRPFKKGPKDPDNEFANMWIERTTFVTAYPLPGILRWFAVTSTTTTVISPLENAIETMMKTNEKILSEINRHQNDPSLPINPLSMLLNGIVDPAVMGGFAKYETAFFQEPYLEEHPEDQGNIERLKDLIAWQIPLLSEGVRIHGQKVTEDLRPFHERMEQCFVQLRAKVESQYGVREMVTAPGADAFSLPQDDRRRHSRSVSESGPGSPDGKQPPPSRDSAGAQPGPAGTAAPEPRTPRTSQHRAGCARPDTTRPLRAALSPTGFCGRVKSASKAPPLPRRISPAVYETFLEGSDAANGGKVPPGPTAPPA</sequence>
<feature type="domain" description="DOCKER" evidence="8">
    <location>
        <begin position="1192"/>
        <end position="1599"/>
    </location>
</feature>
<dbReference type="Gene3D" id="2.60.40.150">
    <property type="entry name" value="C2 domain"/>
    <property type="match status" value="1"/>
</dbReference>
<dbReference type="FunFam" id="2.60.40.150:FF:000044">
    <property type="entry name" value="dedicator of cytokinesis protein 1"/>
    <property type="match status" value="1"/>
</dbReference>
<evidence type="ECO:0000313" key="10">
    <source>
        <dbReference type="Proteomes" id="UP000000539"/>
    </source>
</evidence>
<accession>A0A8V0XTR3</accession>
<dbReference type="InterPro" id="IPR026791">
    <property type="entry name" value="DOCK"/>
</dbReference>
<keyword evidence="10" id="KW-1185">Reference proteome</keyword>
<dbReference type="OrthoDB" id="18896at2759"/>
<name>A0A8V0XTR3_CHICK</name>
<dbReference type="InterPro" id="IPR027357">
    <property type="entry name" value="DOCKER_dom"/>
</dbReference>
<dbReference type="InterPro" id="IPR043161">
    <property type="entry name" value="DOCK_C_lobe_A"/>
</dbReference>
<dbReference type="InterPro" id="IPR016024">
    <property type="entry name" value="ARM-type_fold"/>
</dbReference>
<dbReference type="InterPro" id="IPR036028">
    <property type="entry name" value="SH3-like_dom_sf"/>
</dbReference>
<dbReference type="InterPro" id="IPR043162">
    <property type="entry name" value="DOCK_C_lobe_C"/>
</dbReference>
<dbReference type="Proteomes" id="UP000000539">
    <property type="component" value="Chromosome 4"/>
</dbReference>
<feature type="compositionally biased region" description="Low complexity" evidence="6">
    <location>
        <begin position="1642"/>
        <end position="1661"/>
    </location>
</feature>
<evidence type="ECO:0008006" key="12">
    <source>
        <dbReference type="Google" id="ProtNLM"/>
    </source>
</evidence>
<dbReference type="InterPro" id="IPR035892">
    <property type="entry name" value="C2_domain_sf"/>
</dbReference>
<dbReference type="Gene3D" id="1.20.1270.350">
    <property type="entry name" value="Dedicator of cytokinesis N-terminal subdomain"/>
    <property type="match status" value="1"/>
</dbReference>
<dbReference type="GO" id="GO:0007264">
    <property type="term" value="P:small GTPase-mediated signal transduction"/>
    <property type="evidence" value="ECO:0007669"/>
    <property type="project" value="InterPro"/>
</dbReference>
<dbReference type="Ensembl" id="ENSGALT00010014275.1">
    <property type="protein sequence ID" value="ENSGALP00010008381.1"/>
    <property type="gene ID" value="ENSGALG00010005467.1"/>
</dbReference>
<dbReference type="GO" id="GO:0005737">
    <property type="term" value="C:cytoplasm"/>
    <property type="evidence" value="ECO:0007669"/>
    <property type="project" value="UniProtKB-SubCell"/>
</dbReference>
<dbReference type="PROSITE" id="PS51650">
    <property type="entry name" value="C2_DOCK"/>
    <property type="match status" value="1"/>
</dbReference>